<evidence type="ECO:0000256" key="4">
    <source>
        <dbReference type="PROSITE-ProRule" id="PRU00433"/>
    </source>
</evidence>
<dbReference type="EMBL" id="CP071880">
    <property type="protein sequence ID" value="QTE50346.1"/>
    <property type="molecule type" value="Genomic_DNA"/>
</dbReference>
<dbReference type="Proteomes" id="UP000250557">
    <property type="component" value="Chromosome"/>
</dbReference>
<dbReference type="GO" id="GO:0020037">
    <property type="term" value="F:heme binding"/>
    <property type="evidence" value="ECO:0007669"/>
    <property type="project" value="InterPro"/>
</dbReference>
<dbReference type="GO" id="GO:0009055">
    <property type="term" value="F:electron transfer activity"/>
    <property type="evidence" value="ECO:0007669"/>
    <property type="project" value="InterPro"/>
</dbReference>
<dbReference type="InterPro" id="IPR009056">
    <property type="entry name" value="Cyt_c-like_dom"/>
</dbReference>
<feature type="domain" description="Cytochrome c" evidence="6">
    <location>
        <begin position="53"/>
        <end position="138"/>
    </location>
</feature>
<dbReference type="InterPro" id="IPR051459">
    <property type="entry name" value="Cytochrome_c-type_DH"/>
</dbReference>
<dbReference type="InterPro" id="IPR036909">
    <property type="entry name" value="Cyt_c-like_dom_sf"/>
</dbReference>
<feature type="region of interest" description="Disordered" evidence="5">
    <location>
        <begin position="70"/>
        <end position="96"/>
    </location>
</feature>
<dbReference type="Proteomes" id="UP000663940">
    <property type="component" value="Chromosome"/>
</dbReference>
<evidence type="ECO:0000256" key="1">
    <source>
        <dbReference type="ARBA" id="ARBA00022617"/>
    </source>
</evidence>
<name>A0AAE6JLU9_9SPHI</name>
<dbReference type="Pfam" id="PF13442">
    <property type="entry name" value="Cytochrome_CBB3"/>
    <property type="match status" value="1"/>
</dbReference>
<dbReference type="RefSeq" id="WP_112658732.1">
    <property type="nucleotide sequence ID" value="NZ_CP043451.1"/>
</dbReference>
<evidence type="ECO:0000259" key="6">
    <source>
        <dbReference type="PROSITE" id="PS51007"/>
    </source>
</evidence>
<dbReference type="GO" id="GO:0046872">
    <property type="term" value="F:metal ion binding"/>
    <property type="evidence" value="ECO:0007669"/>
    <property type="project" value="UniProtKB-KW"/>
</dbReference>
<organism evidence="7 9">
    <name type="scientific">Mucilaginibacter rubeus</name>
    <dbReference type="NCBI Taxonomy" id="2027860"/>
    <lineage>
        <taxon>Bacteria</taxon>
        <taxon>Pseudomonadati</taxon>
        <taxon>Bacteroidota</taxon>
        <taxon>Sphingobacteriia</taxon>
        <taxon>Sphingobacteriales</taxon>
        <taxon>Sphingobacteriaceae</taxon>
        <taxon>Mucilaginibacter</taxon>
    </lineage>
</organism>
<keyword evidence="10" id="KW-1185">Reference proteome</keyword>
<protein>
    <submittedName>
        <fullName evidence="7">Cytochrome c</fullName>
    </submittedName>
</protein>
<evidence type="ECO:0000313" key="9">
    <source>
        <dbReference type="Proteomes" id="UP000250557"/>
    </source>
</evidence>
<evidence type="ECO:0000256" key="3">
    <source>
        <dbReference type="ARBA" id="ARBA00023004"/>
    </source>
</evidence>
<proteinExistence type="predicted"/>
<dbReference type="EMBL" id="CP043451">
    <property type="protein sequence ID" value="QEM07110.1"/>
    <property type="molecule type" value="Genomic_DNA"/>
</dbReference>
<evidence type="ECO:0000313" key="10">
    <source>
        <dbReference type="Proteomes" id="UP000663940"/>
    </source>
</evidence>
<evidence type="ECO:0000256" key="2">
    <source>
        <dbReference type="ARBA" id="ARBA00022723"/>
    </source>
</evidence>
<dbReference type="PANTHER" id="PTHR35008:SF8">
    <property type="entry name" value="ALCOHOL DEHYDROGENASE CYTOCHROME C SUBUNIT"/>
    <property type="match status" value="1"/>
</dbReference>
<dbReference type="SUPFAM" id="SSF46626">
    <property type="entry name" value="Cytochrome c"/>
    <property type="match status" value="1"/>
</dbReference>
<gene>
    <name evidence="7" type="ORF">DIU31_027720</name>
    <name evidence="8" type="ORF">J3L21_33300</name>
</gene>
<evidence type="ECO:0000256" key="5">
    <source>
        <dbReference type="SAM" id="MobiDB-lite"/>
    </source>
</evidence>
<sequence length="138" mass="14926">MKKLLQNIASKKSLLLILVGPLLVATSAFYQQTLWKAPATADAKKSPLKADDATITAGKAVYAQHCQSCHGKKGKGDGKSAATLNTEPGDFTTAATQGQSDGALFWKVEEGRKDMPSFKKKLTEEQAWQVVAYLRTLK</sequence>
<accession>A0AAE6JLU9</accession>
<dbReference type="AlphaFoldDB" id="A0AAE6JLU9"/>
<keyword evidence="1 4" id="KW-0349">Heme</keyword>
<dbReference type="PROSITE" id="PS51007">
    <property type="entry name" value="CYTC"/>
    <property type="match status" value="1"/>
</dbReference>
<dbReference type="PANTHER" id="PTHR35008">
    <property type="entry name" value="BLL4482 PROTEIN-RELATED"/>
    <property type="match status" value="1"/>
</dbReference>
<keyword evidence="2 4" id="KW-0479">Metal-binding</keyword>
<evidence type="ECO:0000313" key="8">
    <source>
        <dbReference type="EMBL" id="QTE50346.1"/>
    </source>
</evidence>
<dbReference type="Gene3D" id="1.10.760.10">
    <property type="entry name" value="Cytochrome c-like domain"/>
    <property type="match status" value="1"/>
</dbReference>
<keyword evidence="3 4" id="KW-0408">Iron</keyword>
<reference evidence="8 10" key="2">
    <citation type="submission" date="2021-03" db="EMBL/GenBank/DDBJ databases">
        <title>Mucilaginibacter strains isolated from gold and copper mining confer multi heavy-metal resistance.</title>
        <authorList>
            <person name="Li Y."/>
        </authorList>
    </citation>
    <scope>NUCLEOTIDE SEQUENCE [LARGE SCALE GENOMIC DNA]</scope>
    <source>
        <strain evidence="8 10">P2-4</strain>
    </source>
</reference>
<evidence type="ECO:0000313" key="7">
    <source>
        <dbReference type="EMBL" id="QEM07110.1"/>
    </source>
</evidence>
<reference evidence="7 9" key="1">
    <citation type="submission" date="2019-08" db="EMBL/GenBank/DDBJ databases">
        <title>Comparative genome analysis confer to the adaptation heavy metal polluted environment.</title>
        <authorList>
            <person name="Li Y."/>
        </authorList>
    </citation>
    <scope>NUCLEOTIDE SEQUENCE [LARGE SCALE GENOMIC DNA]</scope>
    <source>
        <strain evidence="7 9">P2</strain>
    </source>
</reference>